<dbReference type="SUPFAM" id="SSF54631">
    <property type="entry name" value="CBS-domain pair"/>
    <property type="match status" value="1"/>
</dbReference>
<organism evidence="5 6">
    <name type="scientific">Phytoactinopolyspora halotolerans</name>
    <dbReference type="NCBI Taxonomy" id="1981512"/>
    <lineage>
        <taxon>Bacteria</taxon>
        <taxon>Bacillati</taxon>
        <taxon>Actinomycetota</taxon>
        <taxon>Actinomycetes</taxon>
        <taxon>Jiangellales</taxon>
        <taxon>Jiangellaceae</taxon>
        <taxon>Phytoactinopolyspora</taxon>
    </lineage>
</organism>
<dbReference type="InterPro" id="IPR046342">
    <property type="entry name" value="CBS_dom_sf"/>
</dbReference>
<dbReference type="InterPro" id="IPR017080">
    <property type="entry name" value="UCP036990_CBS_BON"/>
</dbReference>
<dbReference type="InterPro" id="IPR051257">
    <property type="entry name" value="Diverse_CBS-Domain"/>
</dbReference>
<dbReference type="Pfam" id="PF04972">
    <property type="entry name" value="BON"/>
    <property type="match status" value="1"/>
</dbReference>
<dbReference type="SMART" id="SM00116">
    <property type="entry name" value="CBS"/>
    <property type="match status" value="2"/>
</dbReference>
<feature type="domain" description="CBS" evidence="4">
    <location>
        <begin position="93"/>
        <end position="149"/>
    </location>
</feature>
<accession>A0A6L9S9L1</accession>
<protein>
    <submittedName>
        <fullName evidence="5">CBS domain-containing protein</fullName>
    </submittedName>
</protein>
<dbReference type="Pfam" id="PF00571">
    <property type="entry name" value="CBS"/>
    <property type="match status" value="2"/>
</dbReference>
<evidence type="ECO:0000256" key="1">
    <source>
        <dbReference type="ARBA" id="ARBA00023122"/>
    </source>
</evidence>
<feature type="domain" description="CBS" evidence="4">
    <location>
        <begin position="10"/>
        <end position="66"/>
    </location>
</feature>
<dbReference type="PROSITE" id="PS50914">
    <property type="entry name" value="BON"/>
    <property type="match status" value="1"/>
</dbReference>
<dbReference type="Gene3D" id="3.30.1340.30">
    <property type="match status" value="1"/>
</dbReference>
<dbReference type="InterPro" id="IPR000644">
    <property type="entry name" value="CBS_dom"/>
</dbReference>
<dbReference type="Proteomes" id="UP000475214">
    <property type="component" value="Unassembled WGS sequence"/>
</dbReference>
<feature type="domain" description="BON" evidence="3">
    <location>
        <begin position="146"/>
        <end position="215"/>
    </location>
</feature>
<proteinExistence type="predicted"/>
<keyword evidence="6" id="KW-1185">Reference proteome</keyword>
<dbReference type="PANTHER" id="PTHR43080">
    <property type="entry name" value="CBS DOMAIN-CONTAINING PROTEIN CBSX3, MITOCHONDRIAL"/>
    <property type="match status" value="1"/>
</dbReference>
<dbReference type="InterPro" id="IPR007055">
    <property type="entry name" value="BON_dom"/>
</dbReference>
<dbReference type="CDD" id="cd04586">
    <property type="entry name" value="CBS_pair_BON_assoc"/>
    <property type="match status" value="1"/>
</dbReference>
<gene>
    <name evidence="5" type="ORF">G1H10_10765</name>
</gene>
<dbReference type="AlphaFoldDB" id="A0A6L9S9L1"/>
<evidence type="ECO:0000313" key="6">
    <source>
        <dbReference type="Proteomes" id="UP000475214"/>
    </source>
</evidence>
<dbReference type="Gene3D" id="3.10.580.10">
    <property type="entry name" value="CBS-domain"/>
    <property type="match status" value="1"/>
</dbReference>
<dbReference type="PIRSF" id="PIRSF036990">
    <property type="entry name" value="UCP036990_CBS_BON"/>
    <property type="match status" value="1"/>
</dbReference>
<evidence type="ECO:0000313" key="5">
    <source>
        <dbReference type="EMBL" id="NEE00650.1"/>
    </source>
</evidence>
<dbReference type="PANTHER" id="PTHR43080:SF29">
    <property type="entry name" value="OS02G0818000 PROTEIN"/>
    <property type="match status" value="1"/>
</dbReference>
<name>A0A6L9S9L1_9ACTN</name>
<dbReference type="PROSITE" id="PS51371">
    <property type="entry name" value="CBS"/>
    <property type="match status" value="2"/>
</dbReference>
<evidence type="ECO:0000259" key="3">
    <source>
        <dbReference type="PROSITE" id="PS50914"/>
    </source>
</evidence>
<reference evidence="5 6" key="1">
    <citation type="submission" date="2020-02" db="EMBL/GenBank/DDBJ databases">
        <authorList>
            <person name="Li X.-J."/>
            <person name="Han X.-M."/>
        </authorList>
    </citation>
    <scope>NUCLEOTIDE SEQUENCE [LARGE SCALE GENOMIC DNA]</scope>
    <source>
        <strain evidence="5 6">CCTCC AB 2017055</strain>
    </source>
</reference>
<dbReference type="RefSeq" id="WP_163736724.1">
    <property type="nucleotide sequence ID" value="NZ_JAAGOA010000006.1"/>
</dbReference>
<comment type="caution">
    <text evidence="5">The sequence shown here is derived from an EMBL/GenBank/DDBJ whole genome shotgun (WGS) entry which is preliminary data.</text>
</comment>
<keyword evidence="1 2" id="KW-0129">CBS domain</keyword>
<sequence>MRRLIVGDVMTTDVITVTAATSFKEVARLLDENDISAMPVLDENGRIVGVVSEADLMLRHEYRDTRLRAGWLTSSQARAVHTKVCGVAARELMSSPTVTIRQTSSVAEAARLMDVHRVKRLPVVDGDGRLVGIISRSDLVTVFLRADDEIRENVRREISQRVLLTETGTVYVDVADGVVVLRGELDRKSSVDIAEQLARHVDGVVDVVNQLGFDRDDSENRIAWRIGTT</sequence>
<evidence type="ECO:0000256" key="2">
    <source>
        <dbReference type="PROSITE-ProRule" id="PRU00703"/>
    </source>
</evidence>
<dbReference type="EMBL" id="JAAGOA010000006">
    <property type="protein sequence ID" value="NEE00650.1"/>
    <property type="molecule type" value="Genomic_DNA"/>
</dbReference>
<evidence type="ECO:0000259" key="4">
    <source>
        <dbReference type="PROSITE" id="PS51371"/>
    </source>
</evidence>